<comment type="similarity">
    <text evidence="11 14">Belongs to the GARS family.</text>
</comment>
<evidence type="ECO:0000256" key="5">
    <source>
        <dbReference type="ARBA" id="ARBA00022598"/>
    </source>
</evidence>
<keyword evidence="18" id="KW-1185">Reference proteome</keyword>
<evidence type="ECO:0000256" key="13">
    <source>
        <dbReference type="ARBA" id="ARBA00042864"/>
    </source>
</evidence>
<dbReference type="Gene3D" id="3.30.1490.20">
    <property type="entry name" value="ATP-grasp fold, A domain"/>
    <property type="match status" value="1"/>
</dbReference>
<dbReference type="Gene3D" id="3.30.470.20">
    <property type="entry name" value="ATP-grasp fold, B domain"/>
    <property type="match status" value="1"/>
</dbReference>
<dbReference type="GO" id="GO:0005524">
    <property type="term" value="F:ATP binding"/>
    <property type="evidence" value="ECO:0007669"/>
    <property type="project" value="UniProtKB-UniRule"/>
</dbReference>
<comment type="pathway">
    <text evidence="3 14">Purine metabolism; IMP biosynthesis via de novo pathway; N(1)-(5-phospho-D-ribosyl)glycinamide from 5-phospho-alpha-D-ribose 1-diphosphate: step 2/2.</text>
</comment>
<keyword evidence="8 14" id="KW-0658">Purine biosynthesis</keyword>
<evidence type="ECO:0000256" key="9">
    <source>
        <dbReference type="ARBA" id="ARBA00022840"/>
    </source>
</evidence>
<dbReference type="GO" id="GO:0006189">
    <property type="term" value="P:'de novo' IMP biosynthetic process"/>
    <property type="evidence" value="ECO:0007669"/>
    <property type="project" value="UniProtKB-UniRule"/>
</dbReference>
<dbReference type="InterPro" id="IPR013815">
    <property type="entry name" value="ATP_grasp_subdomain_1"/>
</dbReference>
<evidence type="ECO:0000256" key="3">
    <source>
        <dbReference type="ARBA" id="ARBA00005174"/>
    </source>
</evidence>
<dbReference type="Pfam" id="PF02844">
    <property type="entry name" value="GARS_N"/>
    <property type="match status" value="1"/>
</dbReference>
<keyword evidence="9 15" id="KW-0067">ATP-binding</keyword>
<dbReference type="PROSITE" id="PS00184">
    <property type="entry name" value="GARS"/>
    <property type="match status" value="1"/>
</dbReference>
<protein>
    <recommendedName>
        <fullName evidence="4 14">Phosphoribosylamine--glycine ligase</fullName>
        <ecNumber evidence="4 14">6.3.4.13</ecNumber>
    </recommendedName>
    <alternativeName>
        <fullName evidence="14">GARS</fullName>
    </alternativeName>
    <alternativeName>
        <fullName evidence="12 14">Glycinamide ribonucleotide synthetase</fullName>
    </alternativeName>
    <alternativeName>
        <fullName evidence="13 14">Phosphoribosylglycinamide synthetase</fullName>
    </alternativeName>
</protein>
<dbReference type="EMBL" id="PNHQ01000003">
    <property type="protein sequence ID" value="PMC80294.1"/>
    <property type="molecule type" value="Genomic_DNA"/>
</dbReference>
<dbReference type="InterPro" id="IPR020562">
    <property type="entry name" value="PRibGlycinamide_synth_N"/>
</dbReference>
<dbReference type="Pfam" id="PF02843">
    <property type="entry name" value="GARS_C"/>
    <property type="match status" value="1"/>
</dbReference>
<evidence type="ECO:0000256" key="7">
    <source>
        <dbReference type="ARBA" id="ARBA00022741"/>
    </source>
</evidence>
<dbReference type="Gene3D" id="3.40.50.20">
    <property type="match status" value="1"/>
</dbReference>
<evidence type="ECO:0000256" key="11">
    <source>
        <dbReference type="ARBA" id="ARBA00038345"/>
    </source>
</evidence>
<evidence type="ECO:0000256" key="2">
    <source>
        <dbReference type="ARBA" id="ARBA00001946"/>
    </source>
</evidence>
<feature type="domain" description="ATP-grasp" evidence="16">
    <location>
        <begin position="107"/>
        <end position="312"/>
    </location>
</feature>
<dbReference type="EC" id="6.3.4.13" evidence="4 14"/>
<evidence type="ECO:0000259" key="16">
    <source>
        <dbReference type="PROSITE" id="PS50975"/>
    </source>
</evidence>
<dbReference type="InterPro" id="IPR011054">
    <property type="entry name" value="Rudment_hybrid_motif"/>
</dbReference>
<evidence type="ECO:0000256" key="12">
    <source>
        <dbReference type="ARBA" id="ARBA00042242"/>
    </source>
</evidence>
<dbReference type="InterPro" id="IPR011761">
    <property type="entry name" value="ATP-grasp"/>
</dbReference>
<evidence type="ECO:0000256" key="8">
    <source>
        <dbReference type="ARBA" id="ARBA00022755"/>
    </source>
</evidence>
<dbReference type="PROSITE" id="PS50975">
    <property type="entry name" value="ATP_GRASP"/>
    <property type="match status" value="1"/>
</dbReference>
<dbReference type="SUPFAM" id="SSF52440">
    <property type="entry name" value="PreATP-grasp domain"/>
    <property type="match status" value="1"/>
</dbReference>
<accession>A0A2N6UFJ9</accession>
<comment type="catalytic activity">
    <reaction evidence="14">
        <text>5-phospho-beta-D-ribosylamine + glycine + ATP = N(1)-(5-phospho-beta-D-ribosyl)glycinamide + ADP + phosphate + H(+)</text>
        <dbReference type="Rhea" id="RHEA:17453"/>
        <dbReference type="ChEBI" id="CHEBI:15378"/>
        <dbReference type="ChEBI" id="CHEBI:30616"/>
        <dbReference type="ChEBI" id="CHEBI:43474"/>
        <dbReference type="ChEBI" id="CHEBI:57305"/>
        <dbReference type="ChEBI" id="CHEBI:58681"/>
        <dbReference type="ChEBI" id="CHEBI:143788"/>
        <dbReference type="ChEBI" id="CHEBI:456216"/>
        <dbReference type="EC" id="6.3.4.13"/>
    </reaction>
</comment>
<dbReference type="FunFam" id="3.40.50.20:FF:000006">
    <property type="entry name" value="Phosphoribosylamine--glycine ligase, chloroplastic"/>
    <property type="match status" value="1"/>
</dbReference>
<comment type="cofactor">
    <cofactor evidence="2">
        <name>Mg(2+)</name>
        <dbReference type="ChEBI" id="CHEBI:18420"/>
    </cofactor>
</comment>
<evidence type="ECO:0000256" key="6">
    <source>
        <dbReference type="ARBA" id="ARBA00022723"/>
    </source>
</evidence>
<dbReference type="PANTHER" id="PTHR43472:SF1">
    <property type="entry name" value="PHOSPHORIBOSYLAMINE--GLYCINE LIGASE, CHLOROPLASTIC"/>
    <property type="match status" value="1"/>
</dbReference>
<keyword evidence="7 15" id="KW-0547">Nucleotide-binding</keyword>
<dbReference type="SMART" id="SM01210">
    <property type="entry name" value="GARS_C"/>
    <property type="match status" value="1"/>
</dbReference>
<proteinExistence type="inferred from homology"/>
<dbReference type="SUPFAM" id="SSF51246">
    <property type="entry name" value="Rudiment single hybrid motif"/>
    <property type="match status" value="1"/>
</dbReference>
<dbReference type="OrthoDB" id="9807240at2"/>
<name>A0A2N6UFJ9_9LACT</name>
<dbReference type="GO" id="GO:0046872">
    <property type="term" value="F:metal ion binding"/>
    <property type="evidence" value="ECO:0007669"/>
    <property type="project" value="UniProtKB-KW"/>
</dbReference>
<dbReference type="UniPathway" id="UPA00074">
    <property type="reaction ID" value="UER00125"/>
</dbReference>
<dbReference type="HAMAP" id="MF_00138">
    <property type="entry name" value="GARS"/>
    <property type="match status" value="1"/>
</dbReference>
<dbReference type="Pfam" id="PF01071">
    <property type="entry name" value="GARS_A"/>
    <property type="match status" value="1"/>
</dbReference>
<dbReference type="InterPro" id="IPR020559">
    <property type="entry name" value="PRibGlycinamide_synth_CS"/>
</dbReference>
<evidence type="ECO:0000256" key="14">
    <source>
        <dbReference type="HAMAP-Rule" id="MF_00138"/>
    </source>
</evidence>
<organism evidence="17 18">
    <name type="scientific">Aerococcus viridans</name>
    <dbReference type="NCBI Taxonomy" id="1377"/>
    <lineage>
        <taxon>Bacteria</taxon>
        <taxon>Bacillati</taxon>
        <taxon>Bacillota</taxon>
        <taxon>Bacilli</taxon>
        <taxon>Lactobacillales</taxon>
        <taxon>Aerococcaceae</taxon>
        <taxon>Aerococcus</taxon>
    </lineage>
</organism>
<dbReference type="InterPro" id="IPR020560">
    <property type="entry name" value="PRibGlycinamide_synth_C-dom"/>
</dbReference>
<reference evidence="17 18" key="1">
    <citation type="submission" date="2017-09" db="EMBL/GenBank/DDBJ databases">
        <title>Bacterial strain isolated from the female urinary microbiota.</title>
        <authorList>
            <person name="Thomas-White K."/>
            <person name="Kumar N."/>
            <person name="Forster S."/>
            <person name="Putonti C."/>
            <person name="Lawley T."/>
            <person name="Wolfe A.J."/>
        </authorList>
    </citation>
    <scope>NUCLEOTIDE SEQUENCE [LARGE SCALE GENOMIC DNA]</scope>
    <source>
        <strain evidence="17 18">UMB0240</strain>
    </source>
</reference>
<evidence type="ECO:0000256" key="1">
    <source>
        <dbReference type="ARBA" id="ARBA00001936"/>
    </source>
</evidence>
<dbReference type="InterPro" id="IPR037123">
    <property type="entry name" value="PRibGlycinamide_synth_C_sf"/>
</dbReference>
<dbReference type="Proteomes" id="UP000235701">
    <property type="component" value="Unassembled WGS sequence"/>
</dbReference>
<sequence>MKILIIGAGGREHAIAWKLSQSKRPVDIFIAPGNAGTASDFTNVDIDVMDFDHLVKFALSEHIELVIVGPEDPLSAGIVDAFQAVDIPIFGPNQKSARLEASKDFTKQFLNRYQIPTAQSFTTDNYLEAKDYISQSALPIVIKADGLCKGKGVVICQTFEEADATLKDMLLDQSFGTSGSQVVIEDYLEGHEQSLLCFVSNNRLVPMDTAQDYKKAFDGDLGPNTGGVGVYSTPDNEDDVLQAKINAILGQIEAGLVAEDFAFYGILFIGFMIQDGEPMVLEFNVRFGDPETEVLLPRLESDLLTVFEKTLDGTLDSADLTWSNQAAVGVVLYSKGYPGPYDNHQLIQALPDDALIFHNGTSRDEKGQLLTNGGRVLTPVALADDLQTARQAVYDVVAEIHGKSLTYRTDIALL</sequence>
<evidence type="ECO:0000256" key="15">
    <source>
        <dbReference type="PROSITE-ProRule" id="PRU00409"/>
    </source>
</evidence>
<keyword evidence="5 14" id="KW-0436">Ligase</keyword>
<dbReference type="Gene3D" id="3.90.600.10">
    <property type="entry name" value="Phosphoribosylglycinamide synthetase, C-terminal domain"/>
    <property type="match status" value="1"/>
</dbReference>
<dbReference type="InterPro" id="IPR000115">
    <property type="entry name" value="PRibGlycinamide_synth"/>
</dbReference>
<evidence type="ECO:0000256" key="10">
    <source>
        <dbReference type="ARBA" id="ARBA00023211"/>
    </source>
</evidence>
<evidence type="ECO:0000313" key="17">
    <source>
        <dbReference type="EMBL" id="PMC80294.1"/>
    </source>
</evidence>
<dbReference type="AlphaFoldDB" id="A0A2N6UFJ9"/>
<dbReference type="PANTHER" id="PTHR43472">
    <property type="entry name" value="PHOSPHORIBOSYLAMINE--GLYCINE LIGASE"/>
    <property type="match status" value="1"/>
</dbReference>
<dbReference type="GO" id="GO:0004637">
    <property type="term" value="F:phosphoribosylamine-glycine ligase activity"/>
    <property type="evidence" value="ECO:0007669"/>
    <property type="project" value="UniProtKB-UniRule"/>
</dbReference>
<keyword evidence="10" id="KW-0464">Manganese</keyword>
<dbReference type="RefSeq" id="WP_070468202.1">
    <property type="nucleotide sequence ID" value="NZ_PNHQ01000003.1"/>
</dbReference>
<evidence type="ECO:0000313" key="18">
    <source>
        <dbReference type="Proteomes" id="UP000235701"/>
    </source>
</evidence>
<comment type="cofactor">
    <cofactor evidence="1">
        <name>Mn(2+)</name>
        <dbReference type="ChEBI" id="CHEBI:29035"/>
    </cofactor>
</comment>
<dbReference type="SUPFAM" id="SSF56059">
    <property type="entry name" value="Glutathione synthetase ATP-binding domain-like"/>
    <property type="match status" value="1"/>
</dbReference>
<gene>
    <name evidence="14" type="primary">purD</name>
    <name evidence="17" type="ORF">CJ191_01675</name>
</gene>
<comment type="caution">
    <text evidence="17">The sequence shown here is derived from an EMBL/GenBank/DDBJ whole genome shotgun (WGS) entry which is preliminary data.</text>
</comment>
<dbReference type="InterPro" id="IPR016185">
    <property type="entry name" value="PreATP-grasp_dom_sf"/>
</dbReference>
<dbReference type="SMART" id="SM01209">
    <property type="entry name" value="GARS_A"/>
    <property type="match status" value="1"/>
</dbReference>
<dbReference type="GO" id="GO:0009113">
    <property type="term" value="P:purine nucleobase biosynthetic process"/>
    <property type="evidence" value="ECO:0007669"/>
    <property type="project" value="InterPro"/>
</dbReference>
<keyword evidence="6" id="KW-0479">Metal-binding</keyword>
<dbReference type="NCBIfam" id="TIGR00877">
    <property type="entry name" value="purD"/>
    <property type="match status" value="1"/>
</dbReference>
<dbReference type="InterPro" id="IPR020561">
    <property type="entry name" value="PRibGlycinamid_synth_ATP-grasp"/>
</dbReference>
<evidence type="ECO:0000256" key="4">
    <source>
        <dbReference type="ARBA" id="ARBA00013255"/>
    </source>
</evidence>